<comment type="caution">
    <text evidence="3">The sequence shown here is derived from an EMBL/GenBank/DDBJ whole genome shotgun (WGS) entry which is preliminary data.</text>
</comment>
<keyword evidence="1" id="KW-0175">Coiled coil</keyword>
<gene>
    <name evidence="3" type="ORF">PUT78_20440</name>
</gene>
<proteinExistence type="predicted"/>
<organism evidence="3 4">
    <name type="scientific">Roseinatronobacter alkalisoli</name>
    <dbReference type="NCBI Taxonomy" id="3028235"/>
    <lineage>
        <taxon>Bacteria</taxon>
        <taxon>Pseudomonadati</taxon>
        <taxon>Pseudomonadota</taxon>
        <taxon>Alphaproteobacteria</taxon>
        <taxon>Rhodobacterales</taxon>
        <taxon>Paracoccaceae</taxon>
        <taxon>Roseinatronobacter</taxon>
    </lineage>
</organism>
<reference evidence="3" key="1">
    <citation type="submission" date="2023-02" db="EMBL/GenBank/DDBJ databases">
        <title>Description of Roseinatronobacter alkalisoli sp. nov., an alkaliphilic bacerium isolated from soda soil.</title>
        <authorList>
            <person name="Wei W."/>
        </authorList>
    </citation>
    <scope>NUCLEOTIDE SEQUENCE</scope>
    <source>
        <strain evidence="3">HJB301</strain>
    </source>
</reference>
<feature type="compositionally biased region" description="Gly residues" evidence="2">
    <location>
        <begin position="212"/>
        <end position="221"/>
    </location>
</feature>
<evidence type="ECO:0000256" key="2">
    <source>
        <dbReference type="SAM" id="MobiDB-lite"/>
    </source>
</evidence>
<evidence type="ECO:0008006" key="5">
    <source>
        <dbReference type="Google" id="ProtNLM"/>
    </source>
</evidence>
<evidence type="ECO:0000313" key="3">
    <source>
        <dbReference type="EMBL" id="MDD7973437.1"/>
    </source>
</evidence>
<sequence length="273" mass="30413">MLKAKYESEDEIPEALKEFYAPEDDKEDGPWWLQIEDRELETLPKVRGLATANKENRKKRDEYRRKAEQYDELKALLPDDVDPATIKDLIAGANSGDKEIKAQFEARIDKLKRDHQAALENVQGELGQTRAQLDDVARRRALRKALRDNGVDPKHDAILLDHLGSKVKVTADPETGERTTEVDTALGTVDVNEFVKDWVKADGKPYLEDAKGPGGNPGGGRIPANMGAKNPFLKANWNKTQQAKLPLERRDALARAAGFKDFAAGMEATSART</sequence>
<feature type="coiled-coil region" evidence="1">
    <location>
        <begin position="49"/>
        <end position="76"/>
    </location>
</feature>
<accession>A0ABT5TEA0</accession>
<protein>
    <recommendedName>
        <fullName evidence="5">Phage protein</fullName>
    </recommendedName>
</protein>
<name>A0ABT5TEA0_9RHOB</name>
<keyword evidence="4" id="KW-1185">Reference proteome</keyword>
<evidence type="ECO:0000256" key="1">
    <source>
        <dbReference type="SAM" id="Coils"/>
    </source>
</evidence>
<dbReference type="EMBL" id="JAQZSM010000034">
    <property type="protein sequence ID" value="MDD7973437.1"/>
    <property type="molecule type" value="Genomic_DNA"/>
</dbReference>
<feature type="coiled-coil region" evidence="1">
    <location>
        <begin position="101"/>
        <end position="139"/>
    </location>
</feature>
<evidence type="ECO:0000313" key="4">
    <source>
        <dbReference type="Proteomes" id="UP001431784"/>
    </source>
</evidence>
<dbReference type="Proteomes" id="UP001431784">
    <property type="component" value="Unassembled WGS sequence"/>
</dbReference>
<dbReference type="RefSeq" id="WP_274354106.1">
    <property type="nucleotide sequence ID" value="NZ_JAQZSM010000034.1"/>
</dbReference>
<feature type="region of interest" description="Disordered" evidence="2">
    <location>
        <begin position="205"/>
        <end position="227"/>
    </location>
</feature>